<dbReference type="Pfam" id="PF00535">
    <property type="entry name" value="Glycos_transf_2"/>
    <property type="match status" value="1"/>
</dbReference>
<dbReference type="AlphaFoldDB" id="A0A0R0AL88"/>
<dbReference type="GO" id="GO:0006487">
    <property type="term" value="P:protein N-linked glycosylation"/>
    <property type="evidence" value="ECO:0007669"/>
    <property type="project" value="TreeGrafter"/>
</dbReference>
<dbReference type="SUPFAM" id="SSF53448">
    <property type="entry name" value="Nucleotide-diphospho-sugar transferases"/>
    <property type="match status" value="1"/>
</dbReference>
<dbReference type="PANTHER" id="PTHR10859">
    <property type="entry name" value="GLYCOSYL TRANSFERASE"/>
    <property type="match status" value="1"/>
</dbReference>
<dbReference type="PANTHER" id="PTHR10859:SF91">
    <property type="entry name" value="DOLICHYL-PHOSPHATE BETA-GLUCOSYLTRANSFERASE"/>
    <property type="match status" value="1"/>
</dbReference>
<evidence type="ECO:0000313" key="2">
    <source>
        <dbReference type="EMBL" id="KRG46022.1"/>
    </source>
</evidence>
<feature type="domain" description="Glycosyltransferase 2-like" evidence="1">
    <location>
        <begin position="18"/>
        <end position="139"/>
    </location>
</feature>
<dbReference type="EMBL" id="LLXU01000058">
    <property type="protein sequence ID" value="KRG46022.1"/>
    <property type="molecule type" value="Genomic_DNA"/>
</dbReference>
<evidence type="ECO:0000259" key="1">
    <source>
        <dbReference type="Pfam" id="PF00535"/>
    </source>
</evidence>
<sequence length="261" mass="29298">MPAARWCSAMPEAFRPLVLIPVYDHEHAIGGMVEGVLATGEDCLLVDDGSRASCAAVLDALAAAHAPRVRLLRLPNNQGKGGAVLAGFAEAARLGYSHVLQIDADGQHDPADIPRFLDHARRAPGQIVSGVPQYDESVPKGRLYGRYATHIWVWINTWSLQIRDSMCGFRVYPLPPVLRLMAEEPIGRRMDFDTDMIVRLFWRGVGVINLPTRVTYPRDGVSHFDVWRDNVRISRMHTRLFFGMLRRSPRLLWRRLRGAAA</sequence>
<organism evidence="2 3">
    <name type="scientific">Stenotrophomonas panacihumi</name>
    <dbReference type="NCBI Taxonomy" id="676599"/>
    <lineage>
        <taxon>Bacteria</taxon>
        <taxon>Pseudomonadati</taxon>
        <taxon>Pseudomonadota</taxon>
        <taxon>Gammaproteobacteria</taxon>
        <taxon>Lysobacterales</taxon>
        <taxon>Lysobacteraceae</taxon>
        <taxon>Stenotrophomonas</taxon>
    </lineage>
</organism>
<comment type="caution">
    <text evidence="2">The sequence shown here is derived from an EMBL/GenBank/DDBJ whole genome shotgun (WGS) entry which is preliminary data.</text>
</comment>
<dbReference type="STRING" id="676599.ARC20_06360"/>
<protein>
    <submittedName>
        <fullName evidence="2">Glycosyl transferase</fullName>
    </submittedName>
</protein>
<dbReference type="Proteomes" id="UP000051802">
    <property type="component" value="Unassembled WGS sequence"/>
</dbReference>
<accession>A0A0R0AL88</accession>
<dbReference type="Gene3D" id="3.90.550.10">
    <property type="entry name" value="Spore Coat Polysaccharide Biosynthesis Protein SpsA, Chain A"/>
    <property type="match status" value="1"/>
</dbReference>
<keyword evidence="2" id="KW-0808">Transferase</keyword>
<dbReference type="CDD" id="cd04179">
    <property type="entry name" value="DPM_DPG-synthase_like"/>
    <property type="match status" value="1"/>
</dbReference>
<dbReference type="GO" id="GO:0016740">
    <property type="term" value="F:transferase activity"/>
    <property type="evidence" value="ECO:0007669"/>
    <property type="project" value="UniProtKB-KW"/>
</dbReference>
<keyword evidence="3" id="KW-1185">Reference proteome</keyword>
<reference evidence="2 3" key="1">
    <citation type="submission" date="2015-10" db="EMBL/GenBank/DDBJ databases">
        <title>Genome sequencing and analysis of members of genus Stenotrophomonas.</title>
        <authorList>
            <person name="Patil P.P."/>
            <person name="Midha S."/>
            <person name="Patil P.B."/>
        </authorList>
    </citation>
    <scope>NUCLEOTIDE SEQUENCE [LARGE SCALE GENOMIC DNA]</scope>
    <source>
        <strain evidence="2 3">JCM 16536</strain>
    </source>
</reference>
<proteinExistence type="predicted"/>
<evidence type="ECO:0000313" key="3">
    <source>
        <dbReference type="Proteomes" id="UP000051802"/>
    </source>
</evidence>
<dbReference type="InterPro" id="IPR001173">
    <property type="entry name" value="Glyco_trans_2-like"/>
</dbReference>
<name>A0A0R0AL88_9GAMM</name>
<dbReference type="InterPro" id="IPR029044">
    <property type="entry name" value="Nucleotide-diphossugar_trans"/>
</dbReference>
<gene>
    <name evidence="2" type="ORF">ARC20_06360</name>
</gene>